<feature type="binding site" evidence="9">
    <location>
        <position position="418"/>
    </location>
    <ligand>
        <name>Zn(2+)</name>
        <dbReference type="ChEBI" id="CHEBI:29105"/>
        <label>2</label>
        <note>catalytic</note>
    </ligand>
</feature>
<dbReference type="PROSITE" id="PS51257">
    <property type="entry name" value="PROKAR_LIPOPROTEIN"/>
    <property type="match status" value="1"/>
</dbReference>
<keyword evidence="7" id="KW-0479">Metal-binding</keyword>
<evidence type="ECO:0000256" key="8">
    <source>
        <dbReference type="PIRSR" id="PIRSR601548-4"/>
    </source>
</evidence>
<gene>
    <name evidence="12" type="ORF">SOCE26_061080</name>
</gene>
<feature type="disulfide bond" evidence="8">
    <location>
        <begin position="571"/>
        <end position="583"/>
    </location>
</feature>
<evidence type="ECO:0000256" key="10">
    <source>
        <dbReference type="SAM" id="MobiDB-lite"/>
    </source>
</evidence>
<evidence type="ECO:0000313" key="13">
    <source>
        <dbReference type="Proteomes" id="UP000238348"/>
    </source>
</evidence>
<dbReference type="PRINTS" id="PR00791">
    <property type="entry name" value="PEPDIPTASEA"/>
</dbReference>
<dbReference type="Pfam" id="PF01401">
    <property type="entry name" value="Peptidase_M2"/>
    <property type="match status" value="1"/>
</dbReference>
<feature type="region of interest" description="Disordered" evidence="10">
    <location>
        <begin position="24"/>
        <end position="77"/>
    </location>
</feature>
<dbReference type="Proteomes" id="UP000238348">
    <property type="component" value="Chromosome"/>
</dbReference>
<accession>A0A2L0EZB0</accession>
<feature type="active site" description="Proton acceptor 2" evidence="5">
    <location>
        <position position="419"/>
    </location>
</feature>
<dbReference type="FunFam" id="1.10.1370.30:FF:000005">
    <property type="entry name" value="Angiotensin-converting enzyme"/>
    <property type="match status" value="1"/>
</dbReference>
<evidence type="ECO:0000256" key="3">
    <source>
        <dbReference type="ARBA" id="ARBA00023180"/>
    </source>
</evidence>
<dbReference type="SUPFAM" id="SSF55486">
    <property type="entry name" value="Metalloproteases ('zincins'), catalytic domain"/>
    <property type="match status" value="1"/>
</dbReference>
<feature type="binding site" evidence="9">
    <location>
        <position position="422"/>
    </location>
    <ligand>
        <name>Zn(2+)</name>
        <dbReference type="ChEBI" id="CHEBI:29105"/>
        <label>2</label>
        <note>catalytic</note>
    </ligand>
</feature>
<feature type="active site" description="Proton donor 2" evidence="5">
    <location>
        <position position="546"/>
    </location>
</feature>
<feature type="chain" id="PRO_5014688354" evidence="11">
    <location>
        <begin position="19"/>
        <end position="647"/>
    </location>
</feature>
<keyword evidence="2 8" id="KW-1015">Disulfide bond</keyword>
<evidence type="ECO:0000256" key="11">
    <source>
        <dbReference type="SAM" id="SignalP"/>
    </source>
</evidence>
<evidence type="ECO:0000256" key="5">
    <source>
        <dbReference type="PIRSR" id="PIRSR601548-11"/>
    </source>
</evidence>
<dbReference type="GO" id="GO:0006508">
    <property type="term" value="P:proteolysis"/>
    <property type="evidence" value="ECO:0007669"/>
    <property type="project" value="InterPro"/>
</dbReference>
<sequence>MVRMVPMFVVALPCGALALTAACSDPAPPASPAEPQPAAPASPAEPQPATPASPAEPQPATPASPAEPRPAPRPTPEGARRFLEAAESKLHELSTHSNRAAWVASTYITEDTQVLAAAAAAELLGAQTDLAKRADRYRDLELPYDVRRRLDLLRTSLTLYAPADPARTKELTTIASRLEASYGAGKYCPASGECLDLEALSRILAKSRDPEELKRAWVGWRTVSAPMRADFTRLVQLANEGARELGFEDTGDAWRAKYEMPKGELPREVDRLWGQVKPLYDALHCYVRGRLAARYGEDVVPGARPIRADLLGNMWAQDWSNVYDLVAPQGAAPIYDLGVALRAKGLTPVEMVRTGERFFVSLGFDPLPATFWQRSLFVKPADRDVVCHASAWNIDDEEDLRIKMCIDITADDFQTIHHELGHSFYQRAYRRLPLLYRDSPNPAFHEAIGDTIGLSVTSEYLQRIGLVAELPPPSSDLSLLLRDALAKVAFLPFAVLVDRWRWGVFSGEIQPPEYNRAWWELRTRYQGVAPPVPRSEADFDPGAKYHVAASVPYLRYFFAHVLQFQLHRALCEDAGYEGPLHRCTIYGSEKAGERLRRMMEMGRSRPWPEALEVVTGSRQMDAAAMLDYFAPLKAWLDERNRGGTCGW</sequence>
<evidence type="ECO:0000256" key="2">
    <source>
        <dbReference type="ARBA" id="ARBA00023157"/>
    </source>
</evidence>
<keyword evidence="7" id="KW-0862">Zinc</keyword>
<feature type="active site" description="Proton donor 1" evidence="4">
    <location>
        <position position="546"/>
    </location>
</feature>
<dbReference type="GO" id="GO:0008241">
    <property type="term" value="F:peptidyl-dipeptidase activity"/>
    <property type="evidence" value="ECO:0007669"/>
    <property type="project" value="InterPro"/>
</dbReference>
<feature type="disulfide bond" evidence="8">
    <location>
        <begin position="387"/>
        <end position="405"/>
    </location>
</feature>
<dbReference type="InterPro" id="IPR001548">
    <property type="entry name" value="Peptidase_M2"/>
</dbReference>
<feature type="binding site" evidence="7">
    <location>
        <position position="446"/>
    </location>
    <ligand>
        <name>Zn(2+)</name>
        <dbReference type="ChEBI" id="CHEBI:29105"/>
        <label>1</label>
        <note>catalytic</note>
    </ligand>
</feature>
<evidence type="ECO:0000256" key="1">
    <source>
        <dbReference type="ARBA" id="ARBA00022729"/>
    </source>
</evidence>
<dbReference type="Gene3D" id="1.10.1370.30">
    <property type="match status" value="2"/>
</dbReference>
<proteinExistence type="predicted"/>
<dbReference type="CDD" id="cd06461">
    <property type="entry name" value="M2_ACE"/>
    <property type="match status" value="1"/>
</dbReference>
<feature type="signal peptide" evidence="11">
    <location>
        <begin position="1"/>
        <end position="18"/>
    </location>
</feature>
<dbReference type="PANTHER" id="PTHR10514:SF27">
    <property type="entry name" value="ANGIOTENSIN-CONVERTING ENZYME"/>
    <property type="match status" value="1"/>
</dbReference>
<feature type="binding site" evidence="6">
    <location>
        <position position="555"/>
    </location>
    <ligand>
        <name>chloride</name>
        <dbReference type="ChEBI" id="CHEBI:17996"/>
        <label>1</label>
    </ligand>
</feature>
<dbReference type="GO" id="GO:0016020">
    <property type="term" value="C:membrane"/>
    <property type="evidence" value="ECO:0007669"/>
    <property type="project" value="InterPro"/>
</dbReference>
<dbReference type="AlphaFoldDB" id="A0A2L0EZB0"/>
<evidence type="ECO:0000256" key="9">
    <source>
        <dbReference type="PIRSR" id="PIRSR601548-8"/>
    </source>
</evidence>
<feature type="disulfide bond" evidence="8">
    <location>
        <begin position="188"/>
        <end position="194"/>
    </location>
</feature>
<dbReference type="EMBL" id="CP012673">
    <property type="protein sequence ID" value="AUX44642.1"/>
    <property type="molecule type" value="Genomic_DNA"/>
</dbReference>
<evidence type="ECO:0000313" key="12">
    <source>
        <dbReference type="EMBL" id="AUX44642.1"/>
    </source>
</evidence>
<dbReference type="PANTHER" id="PTHR10514">
    <property type="entry name" value="ANGIOTENSIN-CONVERTING ENZYME"/>
    <property type="match status" value="1"/>
</dbReference>
<feature type="active site" description="Proton acceptor 1" evidence="4">
    <location>
        <position position="419"/>
    </location>
</feature>
<dbReference type="PROSITE" id="PS52011">
    <property type="entry name" value="PEPTIDASE_M2"/>
    <property type="match status" value="1"/>
</dbReference>
<dbReference type="OrthoDB" id="5241329at2"/>
<evidence type="ECO:0000256" key="6">
    <source>
        <dbReference type="PIRSR" id="PIRSR601548-2"/>
    </source>
</evidence>
<feature type="binding site" evidence="7">
    <location>
        <position position="418"/>
    </location>
    <ligand>
        <name>Zn(2+)</name>
        <dbReference type="ChEBI" id="CHEBI:29105"/>
        <label>1</label>
        <note>catalytic</note>
    </ligand>
</feature>
<keyword evidence="3" id="KW-0325">Glycoprotein</keyword>
<evidence type="ECO:0000256" key="4">
    <source>
        <dbReference type="PIRSR" id="PIRSR601548-1"/>
    </source>
</evidence>
<reference evidence="12 13" key="1">
    <citation type="submission" date="2015-09" db="EMBL/GenBank/DDBJ databases">
        <title>Sorangium comparison.</title>
        <authorList>
            <person name="Zaburannyi N."/>
            <person name="Bunk B."/>
            <person name="Overmann J."/>
            <person name="Mueller R."/>
        </authorList>
    </citation>
    <scope>NUCLEOTIDE SEQUENCE [LARGE SCALE GENOMIC DNA]</scope>
    <source>
        <strain evidence="12 13">So ce26</strain>
    </source>
</reference>
<protein>
    <submittedName>
        <fullName evidence="12">Peptidyl-dipeptidase A</fullName>
    </submittedName>
</protein>
<dbReference type="GO" id="GO:0008237">
    <property type="term" value="F:metallopeptidase activity"/>
    <property type="evidence" value="ECO:0007669"/>
    <property type="project" value="InterPro"/>
</dbReference>
<feature type="compositionally biased region" description="Pro residues" evidence="10">
    <location>
        <begin position="26"/>
        <end position="75"/>
    </location>
</feature>
<dbReference type="RefSeq" id="WP_104983138.1">
    <property type="nucleotide sequence ID" value="NZ_CP012673.1"/>
</dbReference>
<evidence type="ECO:0000256" key="7">
    <source>
        <dbReference type="PIRSR" id="PIRSR601548-3"/>
    </source>
</evidence>
<feature type="binding site" evidence="7">
    <location>
        <position position="422"/>
    </location>
    <ligand>
        <name>Zn(2+)</name>
        <dbReference type="ChEBI" id="CHEBI:29105"/>
        <label>1</label>
        <note>catalytic</note>
    </ligand>
</feature>
<keyword evidence="1 11" id="KW-0732">Signal</keyword>
<feature type="binding site" evidence="6">
    <location>
        <position position="258"/>
    </location>
    <ligand>
        <name>chloride</name>
        <dbReference type="ChEBI" id="CHEBI:17996"/>
        <label>1</label>
    </ligand>
</feature>
<organism evidence="12 13">
    <name type="scientific">Sorangium cellulosum</name>
    <name type="common">Polyangium cellulosum</name>
    <dbReference type="NCBI Taxonomy" id="56"/>
    <lineage>
        <taxon>Bacteria</taxon>
        <taxon>Pseudomonadati</taxon>
        <taxon>Myxococcota</taxon>
        <taxon>Polyangia</taxon>
        <taxon>Polyangiales</taxon>
        <taxon>Polyangiaceae</taxon>
        <taxon>Sorangium</taxon>
    </lineage>
</organism>
<name>A0A2L0EZB0_SORCE</name>
<feature type="binding site" evidence="9">
    <location>
        <position position="446"/>
    </location>
    <ligand>
        <name>Zn(2+)</name>
        <dbReference type="ChEBI" id="CHEBI:29105"/>
        <label>2</label>
        <note>catalytic</note>
    </ligand>
</feature>